<evidence type="ECO:0000313" key="2">
    <source>
        <dbReference type="Proteomes" id="UP000752696"/>
    </source>
</evidence>
<gene>
    <name evidence="1" type="ORF">MHI_LOCUS455274</name>
</gene>
<evidence type="ECO:0000313" key="1">
    <source>
        <dbReference type="EMBL" id="CAD1474210.1"/>
    </source>
</evidence>
<feature type="non-terminal residue" evidence="1">
    <location>
        <position position="1"/>
    </location>
</feature>
<reference evidence="1" key="1">
    <citation type="submission" date="2020-07" db="EMBL/GenBank/DDBJ databases">
        <authorList>
            <person name="Nazaruddin N."/>
        </authorList>
    </citation>
    <scope>NUCLEOTIDE SEQUENCE</scope>
</reference>
<dbReference type="EMBL" id="CAJDYZ010007304">
    <property type="protein sequence ID" value="CAD1474210.1"/>
    <property type="molecule type" value="Genomic_DNA"/>
</dbReference>
<dbReference type="Proteomes" id="UP000752696">
    <property type="component" value="Unassembled WGS sequence"/>
</dbReference>
<keyword evidence="2" id="KW-1185">Reference proteome</keyword>
<organism evidence="1 2">
    <name type="scientific">Heterotrigona itama</name>
    <dbReference type="NCBI Taxonomy" id="395501"/>
    <lineage>
        <taxon>Eukaryota</taxon>
        <taxon>Metazoa</taxon>
        <taxon>Ecdysozoa</taxon>
        <taxon>Arthropoda</taxon>
        <taxon>Hexapoda</taxon>
        <taxon>Insecta</taxon>
        <taxon>Pterygota</taxon>
        <taxon>Neoptera</taxon>
        <taxon>Endopterygota</taxon>
        <taxon>Hymenoptera</taxon>
        <taxon>Apocrita</taxon>
        <taxon>Aculeata</taxon>
        <taxon>Apoidea</taxon>
        <taxon>Anthophila</taxon>
        <taxon>Apidae</taxon>
        <taxon>Heterotrigona</taxon>
    </lineage>
</organism>
<name>A0A6V7H3M6_9HYME</name>
<sequence>MGESRRIARAERRNRNARRVNLSDVIQREKERHSKMDIEFNWPDLCKHIPKCVLYRANHLRQIAVKGLGQCSYKLVDRLLMFTFELLVNESSLTSEKFAMLKARAASLTFQDARTILTGDIRMIDNLLGLKFDYHSGRVSSRIVPLEDTAHGIDESFFTNEYEETEPITITEIQTNDKFDRLEYEEKLNEYYEKHSPIISRESFGNTIIDTLRRKNAESELIDFLGFEAMELMQYIIENRDCIAALNSDFTVLQKKPDLVIDELVAV</sequence>
<protein>
    <submittedName>
        <fullName evidence="1">Uncharacterized protein</fullName>
    </submittedName>
</protein>
<proteinExistence type="predicted"/>
<comment type="caution">
    <text evidence="1">The sequence shown here is derived from an EMBL/GenBank/DDBJ whole genome shotgun (WGS) entry which is preliminary data.</text>
</comment>
<dbReference type="AlphaFoldDB" id="A0A6V7H3M6"/>
<accession>A0A6V7H3M6</accession>
<dbReference type="OrthoDB" id="10665012at2759"/>